<dbReference type="EMBL" id="JADFTS010000002">
    <property type="protein sequence ID" value="KAF9619047.1"/>
    <property type="molecule type" value="Genomic_DNA"/>
</dbReference>
<comment type="caution">
    <text evidence="2">The sequence shown here is derived from an EMBL/GenBank/DDBJ whole genome shotgun (WGS) entry which is preliminary data.</text>
</comment>
<reference evidence="2 3" key="1">
    <citation type="submission" date="2020-10" db="EMBL/GenBank/DDBJ databases">
        <title>The Coptis chinensis genome and diversification of protoberbering-type alkaloids.</title>
        <authorList>
            <person name="Wang B."/>
            <person name="Shu S."/>
            <person name="Song C."/>
            <person name="Liu Y."/>
        </authorList>
    </citation>
    <scope>NUCLEOTIDE SEQUENCE [LARGE SCALE GENOMIC DNA]</scope>
    <source>
        <strain evidence="2">HL-2020</strain>
        <tissue evidence="2">Leaf</tissue>
    </source>
</reference>
<evidence type="ECO:0000313" key="2">
    <source>
        <dbReference type="EMBL" id="KAF9619047.1"/>
    </source>
</evidence>
<proteinExistence type="inferred from homology"/>
<dbReference type="Pfam" id="PF03662">
    <property type="entry name" value="Glyco_hydro_79n"/>
    <property type="match status" value="1"/>
</dbReference>
<dbReference type="OrthoDB" id="726732at2759"/>
<evidence type="ECO:0000313" key="3">
    <source>
        <dbReference type="Proteomes" id="UP000631114"/>
    </source>
</evidence>
<keyword evidence="3" id="KW-1185">Reference proteome</keyword>
<dbReference type="InterPro" id="IPR005199">
    <property type="entry name" value="Glyco_hydro_79"/>
</dbReference>
<protein>
    <recommendedName>
        <fullName evidence="4">Heparanase-like protein 1</fullName>
    </recommendedName>
</protein>
<dbReference type="SUPFAM" id="SSF51445">
    <property type="entry name" value="(Trans)glycosidases"/>
    <property type="match status" value="1"/>
</dbReference>
<accession>A0A835IM58</accession>
<dbReference type="GO" id="GO:0016020">
    <property type="term" value="C:membrane"/>
    <property type="evidence" value="ECO:0007669"/>
    <property type="project" value="InterPro"/>
</dbReference>
<dbReference type="GO" id="GO:0009505">
    <property type="term" value="C:plant-type cell wall"/>
    <property type="evidence" value="ECO:0007669"/>
    <property type="project" value="TreeGrafter"/>
</dbReference>
<dbReference type="InterPro" id="IPR017853">
    <property type="entry name" value="GH"/>
</dbReference>
<dbReference type="AlphaFoldDB" id="A0A835IM58"/>
<comment type="similarity">
    <text evidence="1">Belongs to the glycosyl hydrolase 79 family.</text>
</comment>
<dbReference type="Proteomes" id="UP000631114">
    <property type="component" value="Unassembled WGS sequence"/>
</dbReference>
<sequence length="399" mass="44603">MGGYFRKQNLTEAKNRICSPNRIAIALSSLFLSFEKLKTKFFKVQSIMEVHLAFWILKWSFGWSGSEEVLGIDSWELGNELCGTGISANVDAKQYSRDAIALRKILNELYQDSTIKPKLLAPGGFFDQKWFSTFLQASGPDVVDVVMHHIYNLGPGDDPNLMHKIQDPLYLDKIKQTYKDVETTLKSFPWTSAWIGEAGGAYNSGGKTVSHSFLNSFWYLDQLGMTSTFNHKTFCRQSLIGGNYGLLNTTNFVPNPDYYNALLWHKLMGKNVLRATHNGSPHLRVYSHCSRTKPGITLLLINMSNSTSFDVSVVNDVKLHPTIEELKGEHAREEYHLTPKDGNLQSNVMLLNGSPLVLTKLLGIPAMNPVNADRSSPIRIAPDSIVFATLRDVLVPACA</sequence>
<evidence type="ECO:0008006" key="4">
    <source>
        <dbReference type="Google" id="ProtNLM"/>
    </source>
</evidence>
<evidence type="ECO:0000256" key="1">
    <source>
        <dbReference type="ARBA" id="ARBA00009800"/>
    </source>
</evidence>
<dbReference type="GO" id="GO:0004566">
    <property type="term" value="F:beta-glucuronidase activity"/>
    <property type="evidence" value="ECO:0007669"/>
    <property type="project" value="TreeGrafter"/>
</dbReference>
<dbReference type="Gene3D" id="3.20.20.80">
    <property type="entry name" value="Glycosidases"/>
    <property type="match status" value="1"/>
</dbReference>
<gene>
    <name evidence="2" type="ORF">IFM89_004405</name>
</gene>
<dbReference type="PANTHER" id="PTHR14363">
    <property type="entry name" value="HEPARANASE-RELATED"/>
    <property type="match status" value="1"/>
</dbReference>
<organism evidence="2 3">
    <name type="scientific">Coptis chinensis</name>
    <dbReference type="NCBI Taxonomy" id="261450"/>
    <lineage>
        <taxon>Eukaryota</taxon>
        <taxon>Viridiplantae</taxon>
        <taxon>Streptophyta</taxon>
        <taxon>Embryophyta</taxon>
        <taxon>Tracheophyta</taxon>
        <taxon>Spermatophyta</taxon>
        <taxon>Magnoliopsida</taxon>
        <taxon>Ranunculales</taxon>
        <taxon>Ranunculaceae</taxon>
        <taxon>Coptidoideae</taxon>
        <taxon>Coptis</taxon>
    </lineage>
</organism>
<dbReference type="PANTHER" id="PTHR14363:SF13">
    <property type="entry name" value="OS07G0598400 PROTEIN"/>
    <property type="match status" value="1"/>
</dbReference>
<name>A0A835IM58_9MAGN</name>